<evidence type="ECO:0008006" key="3">
    <source>
        <dbReference type="Google" id="ProtNLM"/>
    </source>
</evidence>
<evidence type="ECO:0000313" key="1">
    <source>
        <dbReference type="EMBL" id="NYA70748.1"/>
    </source>
</evidence>
<dbReference type="Proteomes" id="UP000535020">
    <property type="component" value="Unassembled WGS sequence"/>
</dbReference>
<dbReference type="RefSeq" id="WP_176005574.1">
    <property type="nucleotide sequence ID" value="NZ_JABWMI010000010.1"/>
</dbReference>
<name>A0A7Y8Y1C4_9FLAO</name>
<comment type="caution">
    <text evidence="1">The sequence shown here is derived from an EMBL/GenBank/DDBJ whole genome shotgun (WGS) entry which is preliminary data.</text>
</comment>
<proteinExistence type="predicted"/>
<keyword evidence="2" id="KW-1185">Reference proteome</keyword>
<evidence type="ECO:0000313" key="2">
    <source>
        <dbReference type="Proteomes" id="UP000535020"/>
    </source>
</evidence>
<dbReference type="AlphaFoldDB" id="A0A7Y8Y1C4"/>
<dbReference type="InterPro" id="IPR036116">
    <property type="entry name" value="FN3_sf"/>
</dbReference>
<dbReference type="Gene3D" id="2.60.40.10">
    <property type="entry name" value="Immunoglobulins"/>
    <property type="match status" value="2"/>
</dbReference>
<reference evidence="1 2" key="1">
    <citation type="submission" date="2020-07" db="EMBL/GenBank/DDBJ databases">
        <authorList>
            <person name="Sun Q."/>
        </authorList>
    </citation>
    <scope>NUCLEOTIDE SEQUENCE [LARGE SCALE GENOMIC DNA]</scope>
    <source>
        <strain evidence="1 2">MAH-1</strain>
    </source>
</reference>
<protein>
    <recommendedName>
        <fullName evidence="3">Fibronectin type-III domain-containing protein</fullName>
    </recommendedName>
</protein>
<dbReference type="InterPro" id="IPR013783">
    <property type="entry name" value="Ig-like_fold"/>
</dbReference>
<dbReference type="EMBL" id="JACBJI010000003">
    <property type="protein sequence ID" value="NYA70748.1"/>
    <property type="molecule type" value="Genomic_DNA"/>
</dbReference>
<dbReference type="PROSITE" id="PS51257">
    <property type="entry name" value="PROKAR_LIPOPROTEIN"/>
    <property type="match status" value="1"/>
</dbReference>
<dbReference type="SUPFAM" id="SSF49265">
    <property type="entry name" value="Fibronectin type III"/>
    <property type="match status" value="1"/>
</dbReference>
<gene>
    <name evidence="1" type="ORF">HZF10_07455</name>
</gene>
<organism evidence="1 2">
    <name type="scientific">Flavobacterium agri</name>
    <dbReference type="NCBI Taxonomy" id="2743471"/>
    <lineage>
        <taxon>Bacteria</taxon>
        <taxon>Pseudomonadati</taxon>
        <taxon>Bacteroidota</taxon>
        <taxon>Flavobacteriia</taxon>
        <taxon>Flavobacteriales</taxon>
        <taxon>Flavobacteriaceae</taxon>
        <taxon>Flavobacterium</taxon>
    </lineage>
</organism>
<sequence length="229" mass="24376">MKARYLFYALAFLAISCGDSGGDGDGSGGAPTAALLIGPINNSECITGTSVSPTQSSVTFEWNPAQNADGYFLYLKNLASGTTAQFNVGANVTYSTTLQKATPYSWYVSSRKEGQTSVSSQVWKFYNAGDGVTNYAPFPAEAVFPGMSATVDGPQITLQWSADDVDDDIVDYKVYFGTASNPTTLLSTVTQPQLANVAVIAGNTYYWKVVTTDAQGNNSSSQVFQFKVD</sequence>
<accession>A0A7Y8Y1C4</accession>